<reference evidence="2" key="1">
    <citation type="journal article" date="2019" name="Int. J. Syst. Evol. Microbiol.">
        <title>The Global Catalogue of Microorganisms (GCM) 10K type strain sequencing project: providing services to taxonomists for standard genome sequencing and annotation.</title>
        <authorList>
            <consortium name="The Broad Institute Genomics Platform"/>
            <consortium name="The Broad Institute Genome Sequencing Center for Infectious Disease"/>
            <person name="Wu L."/>
            <person name="Ma J."/>
        </authorList>
    </citation>
    <scope>NUCLEOTIDE SEQUENCE [LARGE SCALE GENOMIC DNA]</scope>
    <source>
        <strain evidence="2">CGMCC 1.3685</strain>
    </source>
</reference>
<evidence type="ECO:0000313" key="1">
    <source>
        <dbReference type="EMBL" id="GGJ53439.1"/>
    </source>
</evidence>
<gene>
    <name evidence="1" type="ORF">GCM10007173_09960</name>
</gene>
<dbReference type="Proteomes" id="UP000606115">
    <property type="component" value="Unassembled WGS sequence"/>
</dbReference>
<protein>
    <submittedName>
        <fullName evidence="1">Uncharacterized protein</fullName>
    </submittedName>
</protein>
<name>A0ABQ2DCL2_9MICC</name>
<dbReference type="EMBL" id="BMKX01000002">
    <property type="protein sequence ID" value="GGJ53439.1"/>
    <property type="molecule type" value="Genomic_DNA"/>
</dbReference>
<sequence>MIALDPDDILDECLLSGFRHISSPKAQGDCHASTRILFMRVSLMGSGLSTGKDLVAGGVARWMLKD</sequence>
<keyword evidence="2" id="KW-1185">Reference proteome</keyword>
<accession>A0ABQ2DCL2</accession>
<proteinExistence type="predicted"/>
<organism evidence="1 2">
    <name type="scientific">Glutamicibacter ardleyensis</name>
    <dbReference type="NCBI Taxonomy" id="225894"/>
    <lineage>
        <taxon>Bacteria</taxon>
        <taxon>Bacillati</taxon>
        <taxon>Actinomycetota</taxon>
        <taxon>Actinomycetes</taxon>
        <taxon>Micrococcales</taxon>
        <taxon>Micrococcaceae</taxon>
        <taxon>Glutamicibacter</taxon>
    </lineage>
</organism>
<comment type="caution">
    <text evidence="1">The sequence shown here is derived from an EMBL/GenBank/DDBJ whole genome shotgun (WGS) entry which is preliminary data.</text>
</comment>
<evidence type="ECO:0000313" key="2">
    <source>
        <dbReference type="Proteomes" id="UP000606115"/>
    </source>
</evidence>